<feature type="compositionally biased region" description="Basic and acidic residues" evidence="1">
    <location>
        <begin position="1"/>
        <end position="24"/>
    </location>
</feature>
<dbReference type="KEGG" id="tmb:Thimo_0700"/>
<dbReference type="InterPro" id="IPR006640">
    <property type="entry name" value="SprT-like_domain"/>
</dbReference>
<evidence type="ECO:0000313" key="4">
    <source>
        <dbReference type="Proteomes" id="UP000010816"/>
    </source>
</evidence>
<dbReference type="GO" id="GO:0006950">
    <property type="term" value="P:response to stress"/>
    <property type="evidence" value="ECO:0007669"/>
    <property type="project" value="UniProtKB-ARBA"/>
</dbReference>
<evidence type="ECO:0000313" key="3">
    <source>
        <dbReference type="EMBL" id="AGA89539.1"/>
    </source>
</evidence>
<dbReference type="SMART" id="SM00731">
    <property type="entry name" value="SprT"/>
    <property type="match status" value="1"/>
</dbReference>
<reference evidence="3 4" key="1">
    <citation type="submission" date="2011-09" db="EMBL/GenBank/DDBJ databases">
        <title>Complete sequence of chromosome of Thioflavicoccus mobilis 8321.</title>
        <authorList>
            <consortium name="US DOE Joint Genome Institute"/>
            <person name="Lucas S."/>
            <person name="Han J."/>
            <person name="Lapidus A."/>
            <person name="Cheng J.-F."/>
            <person name="Goodwin L."/>
            <person name="Pitluck S."/>
            <person name="Peters L."/>
            <person name="Ovchinnikova G."/>
            <person name="Lu M."/>
            <person name="Detter J.C."/>
            <person name="Han C."/>
            <person name="Tapia R."/>
            <person name="Land M."/>
            <person name="Hauser L."/>
            <person name="Kyrpides N."/>
            <person name="Ivanova N."/>
            <person name="Pagani I."/>
            <person name="Vogl K."/>
            <person name="Liu Z."/>
            <person name="Imhoff J."/>
            <person name="Thiel V."/>
            <person name="Frigaard N.-U."/>
            <person name="Bryant D."/>
            <person name="Woyke T."/>
        </authorList>
    </citation>
    <scope>NUCLEOTIDE SEQUENCE [LARGE SCALE GENOMIC DNA]</scope>
    <source>
        <strain evidence="3 4">8321</strain>
    </source>
</reference>
<keyword evidence="4" id="KW-1185">Reference proteome</keyword>
<dbReference type="EMBL" id="CP003051">
    <property type="protein sequence ID" value="AGA89539.1"/>
    <property type="molecule type" value="Genomic_DNA"/>
</dbReference>
<sequence>MQHSETIEGFRRDPMAPGRRRPDAGSHLAASEMSEADFALRHEAIEQSRRLLQLAERHYRRTMPTPEIRFDLRGQAAGQARIAPTGTQIRYNRQLLHDNPTEFLNQTIPHEVAHLVAYRVFGRRIRPHGREWQAVMAFFGAPAQRCHRFAVKRGTGRQLARHAYHCACRTHALTSIRHNRVLRGRRYYCRTCGQWLRPGAHPGMAGTPADD</sequence>
<feature type="region of interest" description="Disordered" evidence="1">
    <location>
        <begin position="1"/>
        <end position="28"/>
    </location>
</feature>
<accession>L0GW66</accession>
<dbReference type="PANTHER" id="PTHR38773">
    <property type="entry name" value="PROTEIN SPRT"/>
    <property type="match status" value="1"/>
</dbReference>
<protein>
    <recommendedName>
        <fullName evidence="2">SprT-like domain-containing protein</fullName>
    </recommendedName>
</protein>
<dbReference type="PANTHER" id="PTHR38773:SF1">
    <property type="entry name" value="PROTEIN SPRT"/>
    <property type="match status" value="1"/>
</dbReference>
<proteinExistence type="predicted"/>
<dbReference type="HOGENOM" id="CLU_113336_0_0_6"/>
<evidence type="ECO:0000256" key="1">
    <source>
        <dbReference type="SAM" id="MobiDB-lite"/>
    </source>
</evidence>
<dbReference type="STRING" id="765912.Thimo_0700"/>
<gene>
    <name evidence="3" type="ORF">Thimo_0700</name>
</gene>
<dbReference type="Pfam" id="PF10263">
    <property type="entry name" value="SprT-like"/>
    <property type="match status" value="1"/>
</dbReference>
<dbReference type="Proteomes" id="UP000010816">
    <property type="component" value="Chromosome"/>
</dbReference>
<evidence type="ECO:0000259" key="2">
    <source>
        <dbReference type="SMART" id="SM00731"/>
    </source>
</evidence>
<dbReference type="eggNOG" id="COG3091">
    <property type="taxonomic scope" value="Bacteria"/>
</dbReference>
<dbReference type="AlphaFoldDB" id="L0GW66"/>
<name>L0GW66_9GAMM</name>
<organism evidence="3 4">
    <name type="scientific">Thioflavicoccus mobilis 8321</name>
    <dbReference type="NCBI Taxonomy" id="765912"/>
    <lineage>
        <taxon>Bacteria</taxon>
        <taxon>Pseudomonadati</taxon>
        <taxon>Pseudomonadota</taxon>
        <taxon>Gammaproteobacteria</taxon>
        <taxon>Chromatiales</taxon>
        <taxon>Chromatiaceae</taxon>
        <taxon>Thioflavicoccus</taxon>
    </lineage>
</organism>
<feature type="domain" description="SprT-like" evidence="2">
    <location>
        <begin position="46"/>
        <end position="199"/>
    </location>
</feature>